<feature type="region of interest" description="Disordered" evidence="1">
    <location>
        <begin position="135"/>
        <end position="179"/>
    </location>
</feature>
<dbReference type="AlphaFoldDB" id="A0A3L6E5S4"/>
<gene>
    <name evidence="2" type="ORF">Zm00014a_024423</name>
</gene>
<proteinExistence type="predicted"/>
<evidence type="ECO:0000256" key="1">
    <source>
        <dbReference type="SAM" id="MobiDB-lite"/>
    </source>
</evidence>
<evidence type="ECO:0000313" key="2">
    <source>
        <dbReference type="EMBL" id="PWZ16236.1"/>
    </source>
</evidence>
<evidence type="ECO:0000313" key="3">
    <source>
        <dbReference type="Proteomes" id="UP000251960"/>
    </source>
</evidence>
<dbReference type="EMBL" id="NCVQ01000007">
    <property type="protein sequence ID" value="PWZ16236.1"/>
    <property type="molecule type" value="Genomic_DNA"/>
</dbReference>
<feature type="compositionally biased region" description="Low complexity" evidence="1">
    <location>
        <begin position="138"/>
        <end position="150"/>
    </location>
</feature>
<dbReference type="ExpressionAtlas" id="A0A3L6E5S4">
    <property type="expression patterns" value="baseline and differential"/>
</dbReference>
<organism evidence="2 3">
    <name type="scientific">Zea mays</name>
    <name type="common">Maize</name>
    <dbReference type="NCBI Taxonomy" id="4577"/>
    <lineage>
        <taxon>Eukaryota</taxon>
        <taxon>Viridiplantae</taxon>
        <taxon>Streptophyta</taxon>
        <taxon>Embryophyta</taxon>
        <taxon>Tracheophyta</taxon>
        <taxon>Spermatophyta</taxon>
        <taxon>Magnoliopsida</taxon>
        <taxon>Liliopsida</taxon>
        <taxon>Poales</taxon>
        <taxon>Poaceae</taxon>
        <taxon>PACMAD clade</taxon>
        <taxon>Panicoideae</taxon>
        <taxon>Andropogonodae</taxon>
        <taxon>Andropogoneae</taxon>
        <taxon>Tripsacinae</taxon>
        <taxon>Zea</taxon>
    </lineage>
</organism>
<feature type="compositionally biased region" description="Basic and acidic residues" evidence="1">
    <location>
        <begin position="1"/>
        <end position="21"/>
    </location>
</feature>
<sequence>MFLRRQFSDKDVREHHGRQGADEDDRPEPRTGLQTSGTDETSTCSLRTRTVHELHRLYHVQKQLMMQQAHTPAPATRAPAVLDDAKAKPRRPHLDIWCSETARNPPQQRIISFNTATAPAPAPARAEDCNLELTLATGRPSSSSGSSSCDAGRRRGKRLKVSTNSDSGATAVSSTSTDSELAQFGDIDAANLPVVRFQGEVTRRMGEVGQGPWMYRCLSLKTA</sequence>
<comment type="caution">
    <text evidence="2">The sequence shown here is derived from an EMBL/GenBank/DDBJ whole genome shotgun (WGS) entry which is preliminary data.</text>
</comment>
<dbReference type="Proteomes" id="UP000251960">
    <property type="component" value="Chromosome 6"/>
</dbReference>
<reference evidence="2 3" key="1">
    <citation type="journal article" date="2018" name="Nat. Genet.">
        <title>Extensive intraspecific gene order and gene structural variations between Mo17 and other maize genomes.</title>
        <authorList>
            <person name="Sun S."/>
            <person name="Zhou Y."/>
            <person name="Chen J."/>
            <person name="Shi J."/>
            <person name="Zhao H."/>
            <person name="Zhao H."/>
            <person name="Song W."/>
            <person name="Zhang M."/>
            <person name="Cui Y."/>
            <person name="Dong X."/>
            <person name="Liu H."/>
            <person name="Ma X."/>
            <person name="Jiao Y."/>
            <person name="Wang B."/>
            <person name="Wei X."/>
            <person name="Stein J.C."/>
            <person name="Glaubitz J.C."/>
            <person name="Lu F."/>
            <person name="Yu G."/>
            <person name="Liang C."/>
            <person name="Fengler K."/>
            <person name="Li B."/>
            <person name="Rafalski A."/>
            <person name="Schnable P.S."/>
            <person name="Ware D.H."/>
            <person name="Buckler E.S."/>
            <person name="Lai J."/>
        </authorList>
    </citation>
    <scope>NUCLEOTIDE SEQUENCE [LARGE SCALE GENOMIC DNA]</scope>
    <source>
        <strain evidence="3">cv. Missouri 17</strain>
        <tissue evidence="2">Seedling</tissue>
    </source>
</reference>
<name>A0A3L6E5S4_MAIZE</name>
<feature type="region of interest" description="Disordered" evidence="1">
    <location>
        <begin position="1"/>
        <end position="44"/>
    </location>
</feature>
<protein>
    <submittedName>
        <fullName evidence="2">Uncharacterized protein</fullName>
    </submittedName>
</protein>
<accession>A0A3L6E5S4</accession>
<feature type="compositionally biased region" description="Polar residues" evidence="1">
    <location>
        <begin position="32"/>
        <end position="44"/>
    </location>
</feature>
<feature type="compositionally biased region" description="Polar residues" evidence="1">
    <location>
        <begin position="161"/>
        <end position="179"/>
    </location>
</feature>